<dbReference type="EMBL" id="UYYG01001209">
    <property type="protein sequence ID" value="VDN60292.1"/>
    <property type="molecule type" value="Genomic_DNA"/>
</dbReference>
<evidence type="ECO:0000313" key="8">
    <source>
        <dbReference type="WBParaSite" id="DME_0000812901-mRNA-1"/>
    </source>
</evidence>
<dbReference type="InterPro" id="IPR053964">
    <property type="entry name" value="INT1_R3"/>
</dbReference>
<dbReference type="AlphaFoldDB" id="A0A158Q5S8"/>
<dbReference type="InterPro" id="IPR022145">
    <property type="entry name" value="INTS1_RPB2-bd"/>
</dbReference>
<dbReference type="PANTHER" id="PTHR21224:SF1">
    <property type="entry name" value="INTEGRATOR COMPLEX SUBUNIT 1"/>
    <property type="match status" value="1"/>
</dbReference>
<dbReference type="WBParaSite" id="DME_0000812901-mRNA-1">
    <property type="protein sequence ID" value="DME_0000812901-mRNA-1"/>
    <property type="gene ID" value="DME_0000812901"/>
</dbReference>
<proteinExistence type="predicted"/>
<dbReference type="Pfam" id="PF12432">
    <property type="entry name" value="INTS1_RP2B-bd"/>
    <property type="match status" value="1"/>
</dbReference>
<keyword evidence="7" id="KW-1185">Reference proteome</keyword>
<dbReference type="GO" id="GO:0032039">
    <property type="term" value="C:integrator complex"/>
    <property type="evidence" value="ECO:0007669"/>
    <property type="project" value="InterPro"/>
</dbReference>
<dbReference type="GO" id="GO:0034474">
    <property type="term" value="P:U2 snRNA 3'-end processing"/>
    <property type="evidence" value="ECO:0007669"/>
    <property type="project" value="InterPro"/>
</dbReference>
<evidence type="ECO:0000259" key="4">
    <source>
        <dbReference type="Pfam" id="PF22929"/>
    </source>
</evidence>
<feature type="region of interest" description="Disordered" evidence="1">
    <location>
        <begin position="1"/>
        <end position="30"/>
    </location>
</feature>
<dbReference type="Pfam" id="PF22929">
    <property type="entry name" value="INTS1_INTS2-bd"/>
    <property type="match status" value="1"/>
</dbReference>
<name>A0A158Q5S8_DRAME</name>
<evidence type="ECO:0000256" key="1">
    <source>
        <dbReference type="SAM" id="MobiDB-lite"/>
    </source>
</evidence>
<dbReference type="InterPro" id="IPR038902">
    <property type="entry name" value="INTS1"/>
</dbReference>
<dbReference type="STRING" id="318479.A0A158Q5S8"/>
<evidence type="ECO:0000259" key="2">
    <source>
        <dbReference type="Pfam" id="PF12432"/>
    </source>
</evidence>
<reference evidence="5 7" key="2">
    <citation type="submission" date="2018-11" db="EMBL/GenBank/DDBJ databases">
        <authorList>
            <consortium name="Pathogen Informatics"/>
        </authorList>
    </citation>
    <scope>NUCLEOTIDE SEQUENCE [LARGE SCALE GENOMIC DNA]</scope>
</reference>
<feature type="domain" description="Integrator complex subunit 1 INTS2-binding" evidence="4">
    <location>
        <begin position="884"/>
        <end position="1184"/>
    </location>
</feature>
<feature type="domain" description="Integrator complex subunit 1 RPB2-binding" evidence="2">
    <location>
        <begin position="281"/>
        <end position="374"/>
    </location>
</feature>
<protein>
    <submittedName>
        <fullName evidence="8">DUF3677 domain-containing protein</fullName>
    </submittedName>
</protein>
<sequence>MNKHTTKGKANQPAGGFVAIGREGPSTSSDSIRLKALGTKRDLPQASGGILKKARLNFSSKTIVASSINSSFKRYEHDETKWREFCADVTIDARTILNSLESAREKQKFQKIAKLICATLREIIQHRLSSGGWCGEPLILSSIAIFIKENSEIFAQQSEVISALCSVLSTNFPSTSPSYVFIPSILQSILKNSTDWNWSLVDCFIDDSLHERHWVDHSLFSVFVRNILTAFGTRIPSESMYSVCELNYPEHFRVSSTIKNRFEKNAAKLEAFASQIREICERKAESSPRNLLKTMCACSGLSQVRLLAARKMDSWLLNGKLQRYAMELLLWIARNMGHEEYNEDDTETLSALLKLRALKSKQINTLFNVALKFELAHQLSQLLGAKEEYLRISRTFLREFVRSLLRLDFDFALFAQHLFEAIVEHVTPATVPNYLFKSLIEFCVMLPFVAISATVREAAQLRRSTNANLTQIQIDTLLRFYKDLRRFFEISVKFLISSHELCNDKKLFVFSFYRLLYLAGAEFYFLIDNWPIEADLTQYLRIISEAPSSETLVCSILEAGWDPLVPIDGADAIDLVENLTKRAFLCTPVIEGMAMLPICKQSSIEKLFKAAAYRPPPAFQLKDIYDDDAPNLAVKTLYWKGWLIALLWVSFNKGELIKEACYKFPTLKIIIQMILTWEYRFPPSASINEEMTAEMFIANDEQKLKEERQMIKQLETRLAGGEVSERDSKLLGKLCSLDPTGFCRRSPDSFLRDLEKLNEDFDLSRLLCECREPDLLADIIRSQVQFIIAILEKVFLMFVPVFFQGSVRALPSLINLVDSNANAIVHLPLECICELFLHYISAQSGSKPPNIEKLNTLRCRLHNSLKGPFATETTVMETFGCLSTRLASVIASERDNAAHCLTLLLQADICAPIFPVNGNASPAPFLSSVAFFEALKAKISVIIAKLCPIETHACRLSDYVDFLSNNFDSSTLHLIAYHLSLMVEHLNDDETQLKVRTSALSFYDTYMKRIEIDKGIWPAEFESLSFNKARRVLVRFEDMHKGTMFVETISCVVSGILQLLCGKFDENVDKVRRDLMDIWFPSDGLGPKVSNTEGIEVLPSWLKLKMLSTSDERIVRNALHGLQVIDALKFVQCFALTSYSCSKLFSILDNIDKPLCGEILDEGNNAAAYIRAYKLRGAKGGDKFLQLLADGLQKNSNVKMEVDEYNVCVSIDPPPSFSTGSTSLELYSSELSVEEVVKYVEDIKSMDKNCFKVVRTISNNAVCAARLLTLFKRKPLLLSHSLVASSILIAIGSLISKHPSIRDDIRSLFTSIEKKASVPDAIKKILQNFTGGFGSTTDKQQKPKTKLDAESILKALNDSKISVDAEADLIEKYFSVCPELIPLSNQSTDGACNLSSCRLLDLLFSHSSSSLDRIISLIPTVCSPGTISKIIVYLLYSHRSEISASSVIRAVMENLHLANPPVMNRSRCTVLIEYILDEVERDESCVKALIRFLENVSKWDDIEIKEDQIILHSLRTVDTLDKFMSDMISDLFIIADVEQEFIKQSIDTLNTFTKTRPQIILRHLPLLSSYMQSLELLPVGQLRKYHGILLVILKMLLNLIPKLNGKASSIEPILKSMMTLFEMMNRRYCPDLICAFSEVTALYVELNTCAAKKFLLMHADIMRYLVNGVDSAKQILHIVSSRTTDIS</sequence>
<evidence type="ECO:0000259" key="3">
    <source>
        <dbReference type="Pfam" id="PF22927"/>
    </source>
</evidence>
<feature type="domain" description="Integrator complex subunit 1 R3" evidence="3">
    <location>
        <begin position="1520"/>
        <end position="1667"/>
    </location>
</feature>
<evidence type="ECO:0000313" key="6">
    <source>
        <dbReference type="Proteomes" id="UP000038040"/>
    </source>
</evidence>
<dbReference type="PANTHER" id="PTHR21224">
    <property type="entry name" value="INTEGRATOR COMPLEX SUBUNIT 1"/>
    <property type="match status" value="1"/>
</dbReference>
<evidence type="ECO:0000313" key="5">
    <source>
        <dbReference type="EMBL" id="VDN60292.1"/>
    </source>
</evidence>
<dbReference type="Proteomes" id="UP000274756">
    <property type="component" value="Unassembled WGS sequence"/>
</dbReference>
<reference evidence="8" key="1">
    <citation type="submission" date="2016-04" db="UniProtKB">
        <authorList>
            <consortium name="WormBaseParasite"/>
        </authorList>
    </citation>
    <scope>IDENTIFICATION</scope>
</reference>
<accession>A0A158Q5S8</accession>
<gene>
    <name evidence="5" type="ORF">DME_LOCUS10265</name>
</gene>
<dbReference type="Proteomes" id="UP000038040">
    <property type="component" value="Unplaced"/>
</dbReference>
<dbReference type="OrthoDB" id="19938at2759"/>
<evidence type="ECO:0000313" key="7">
    <source>
        <dbReference type="Proteomes" id="UP000274756"/>
    </source>
</evidence>
<dbReference type="InterPro" id="IPR053966">
    <property type="entry name" value="INTS1_INTS2-bd"/>
</dbReference>
<organism evidence="6 8">
    <name type="scientific">Dracunculus medinensis</name>
    <name type="common">Guinea worm</name>
    <dbReference type="NCBI Taxonomy" id="318479"/>
    <lineage>
        <taxon>Eukaryota</taxon>
        <taxon>Metazoa</taxon>
        <taxon>Ecdysozoa</taxon>
        <taxon>Nematoda</taxon>
        <taxon>Chromadorea</taxon>
        <taxon>Rhabditida</taxon>
        <taxon>Spirurina</taxon>
        <taxon>Dracunculoidea</taxon>
        <taxon>Dracunculidae</taxon>
        <taxon>Dracunculus</taxon>
    </lineage>
</organism>
<dbReference type="Pfam" id="PF22927">
    <property type="entry name" value="INT1_R3"/>
    <property type="match status" value="1"/>
</dbReference>